<accession>A0A7J5TJ95</accession>
<dbReference type="InterPro" id="IPR025531">
    <property type="entry name" value="DUF4418"/>
</dbReference>
<keyword evidence="1" id="KW-0812">Transmembrane</keyword>
<dbReference type="EMBL" id="WDPD01000002">
    <property type="protein sequence ID" value="KAB7461989.1"/>
    <property type="molecule type" value="Genomic_DNA"/>
</dbReference>
<feature type="transmembrane region" description="Helical" evidence="1">
    <location>
        <begin position="23"/>
        <end position="40"/>
    </location>
</feature>
<feature type="transmembrane region" description="Helical" evidence="1">
    <location>
        <begin position="120"/>
        <end position="142"/>
    </location>
</feature>
<comment type="caution">
    <text evidence="2">The sequence shown here is derived from an EMBL/GenBank/DDBJ whole genome shotgun (WGS) entry which is preliminary data.</text>
</comment>
<dbReference type="AlphaFoldDB" id="A0A7J5TJ95"/>
<gene>
    <name evidence="2" type="ORF">GBB04_03125</name>
</gene>
<keyword evidence="1" id="KW-1133">Transmembrane helix</keyword>
<feature type="transmembrane region" description="Helical" evidence="1">
    <location>
        <begin position="93"/>
        <end position="114"/>
    </location>
</feature>
<proteinExistence type="predicted"/>
<keyword evidence="1" id="KW-0472">Membrane</keyword>
<name>A0A7J5TJ95_9BIFI</name>
<organism evidence="2 3">
    <name type="scientific">Bifidobacterium dentium</name>
    <dbReference type="NCBI Taxonomy" id="1689"/>
    <lineage>
        <taxon>Bacteria</taxon>
        <taxon>Bacillati</taxon>
        <taxon>Actinomycetota</taxon>
        <taxon>Actinomycetes</taxon>
        <taxon>Bifidobacteriales</taxon>
        <taxon>Bifidobacteriaceae</taxon>
        <taxon>Bifidobacterium</taxon>
    </lineage>
</organism>
<dbReference type="Proteomes" id="UP000429211">
    <property type="component" value="Unassembled WGS sequence"/>
</dbReference>
<feature type="transmembrane region" description="Helical" evidence="1">
    <location>
        <begin position="60"/>
        <end position="81"/>
    </location>
</feature>
<evidence type="ECO:0000256" key="1">
    <source>
        <dbReference type="SAM" id="Phobius"/>
    </source>
</evidence>
<evidence type="ECO:0000313" key="2">
    <source>
        <dbReference type="EMBL" id="KAB7461989.1"/>
    </source>
</evidence>
<sequence>MVNTAIIGRCLIICREEIMNKKLFAAIAQFVLGVLIAVAPRTFAHVCEVTDMPMACHYTAQAALGIGIVIALLAIIGLFVAEATRAGLDIANAVLGVLVILVPTVLIGVCKGAMMHCHMVTLPTLIVLGVLTTVFSVIAAYLDLKPAKHR</sequence>
<evidence type="ECO:0000313" key="3">
    <source>
        <dbReference type="Proteomes" id="UP000429211"/>
    </source>
</evidence>
<dbReference type="Pfam" id="PF14387">
    <property type="entry name" value="DUF4418"/>
    <property type="match status" value="1"/>
</dbReference>
<reference evidence="2 3" key="1">
    <citation type="journal article" date="2019" name="Nat. Med.">
        <title>A library of human gut bacterial isolates paired with longitudinal multiomics data enables mechanistic microbiome research.</title>
        <authorList>
            <person name="Poyet M."/>
            <person name="Groussin M."/>
            <person name="Gibbons S.M."/>
            <person name="Avila-Pacheco J."/>
            <person name="Jiang X."/>
            <person name="Kearney S.M."/>
            <person name="Perrotta A.R."/>
            <person name="Berdy B."/>
            <person name="Zhao S."/>
            <person name="Lieberman T.D."/>
            <person name="Swanson P.K."/>
            <person name="Smith M."/>
            <person name="Roesemann S."/>
            <person name="Alexander J.E."/>
            <person name="Rich S.A."/>
            <person name="Livny J."/>
            <person name="Vlamakis H."/>
            <person name="Clish C."/>
            <person name="Bullock K."/>
            <person name="Deik A."/>
            <person name="Scott J."/>
            <person name="Pierce K.A."/>
            <person name="Xavier R.J."/>
            <person name="Alm E.J."/>
        </authorList>
    </citation>
    <scope>NUCLEOTIDE SEQUENCE [LARGE SCALE GENOMIC DNA]</scope>
    <source>
        <strain evidence="2 3">BIOML-A2</strain>
    </source>
</reference>
<protein>
    <submittedName>
        <fullName evidence="2">DUF4418 family protein</fullName>
    </submittedName>
</protein>